<proteinExistence type="predicted"/>
<feature type="compositionally biased region" description="Polar residues" evidence="1">
    <location>
        <begin position="1"/>
        <end position="11"/>
    </location>
</feature>
<evidence type="ECO:0000313" key="2">
    <source>
        <dbReference type="EMBL" id="KAK4783422.1"/>
    </source>
</evidence>
<evidence type="ECO:0000256" key="1">
    <source>
        <dbReference type="SAM" id="MobiDB-lite"/>
    </source>
</evidence>
<evidence type="ECO:0000313" key="3">
    <source>
        <dbReference type="Proteomes" id="UP001346149"/>
    </source>
</evidence>
<feature type="region of interest" description="Disordered" evidence="1">
    <location>
        <begin position="1"/>
        <end position="20"/>
    </location>
</feature>
<organism evidence="2 3">
    <name type="scientific">Trapa natans</name>
    <name type="common">Water chestnut</name>
    <dbReference type="NCBI Taxonomy" id="22666"/>
    <lineage>
        <taxon>Eukaryota</taxon>
        <taxon>Viridiplantae</taxon>
        <taxon>Streptophyta</taxon>
        <taxon>Embryophyta</taxon>
        <taxon>Tracheophyta</taxon>
        <taxon>Spermatophyta</taxon>
        <taxon>Magnoliopsida</taxon>
        <taxon>eudicotyledons</taxon>
        <taxon>Gunneridae</taxon>
        <taxon>Pentapetalae</taxon>
        <taxon>rosids</taxon>
        <taxon>malvids</taxon>
        <taxon>Myrtales</taxon>
        <taxon>Lythraceae</taxon>
        <taxon>Trapa</taxon>
    </lineage>
</organism>
<name>A0AAN7QY78_TRANT</name>
<protein>
    <submittedName>
        <fullName evidence="2">Uncharacterized protein</fullName>
    </submittedName>
</protein>
<sequence length="83" mass="9251">MFVVSDQNQNKPKGRPRGKKTFALNDAVTGSLFSGSSAQTKLVGKDPLSFTAGSLVTENLMELSWYPIHFEQLQSVFLLRYLL</sequence>
<dbReference type="AlphaFoldDB" id="A0AAN7QY78"/>
<dbReference type="EMBL" id="JAXQNO010000015">
    <property type="protein sequence ID" value="KAK4783422.1"/>
    <property type="molecule type" value="Genomic_DNA"/>
</dbReference>
<keyword evidence="3" id="KW-1185">Reference proteome</keyword>
<accession>A0AAN7QY78</accession>
<reference evidence="2 3" key="1">
    <citation type="journal article" date="2023" name="Hortic Res">
        <title>Pangenome of water caltrop reveals structural variations and asymmetric subgenome divergence after allopolyploidization.</title>
        <authorList>
            <person name="Zhang X."/>
            <person name="Chen Y."/>
            <person name="Wang L."/>
            <person name="Yuan Y."/>
            <person name="Fang M."/>
            <person name="Shi L."/>
            <person name="Lu R."/>
            <person name="Comes H.P."/>
            <person name="Ma Y."/>
            <person name="Chen Y."/>
            <person name="Huang G."/>
            <person name="Zhou Y."/>
            <person name="Zheng Z."/>
            <person name="Qiu Y."/>
        </authorList>
    </citation>
    <scope>NUCLEOTIDE SEQUENCE [LARGE SCALE GENOMIC DNA]</scope>
    <source>
        <strain evidence="2">F231</strain>
    </source>
</reference>
<gene>
    <name evidence="2" type="ORF">SAY86_007796</name>
</gene>
<comment type="caution">
    <text evidence="2">The sequence shown here is derived from an EMBL/GenBank/DDBJ whole genome shotgun (WGS) entry which is preliminary data.</text>
</comment>
<dbReference type="Proteomes" id="UP001346149">
    <property type="component" value="Unassembled WGS sequence"/>
</dbReference>